<sequence length="294" mass="33789">MKAFSAPDSPWRVPYDGGFEVAKAPTRPPKDSLDKAGRQARLAELVEELASLQHILYAHDHRSLLLVFQAMDAAGKDSTIRAVLSGVDPAGCQVTSFKQPSSSELEHDFLWRTTLALPERGRIGVFNRSYYEEVLAVRVHPEFLQAQRLPQPMPPLKQLWADRYESIRDYEKHLARNGTVILKFWLHVGKEEQRQRLLARLDEPAKNWKFNSGDVSERQHWNRYMRAYQDALNATSRPCAPWYAIPADSKSYMRMAIAEIVVQTLRGLDLRYPTLDASEQRRFAAMRRALARKT</sequence>
<keyword evidence="3 5" id="KW-0418">Kinase</keyword>
<keyword evidence="2" id="KW-0808">Transferase</keyword>
<name>A0A3N0VK48_9GAMM</name>
<dbReference type="Gene3D" id="3.40.50.300">
    <property type="entry name" value="P-loop containing nucleotide triphosphate hydrolases"/>
    <property type="match status" value="1"/>
</dbReference>
<organism evidence="5 6">
    <name type="scientific">Stagnimonas aquatica</name>
    <dbReference type="NCBI Taxonomy" id="2689987"/>
    <lineage>
        <taxon>Bacteria</taxon>
        <taxon>Pseudomonadati</taxon>
        <taxon>Pseudomonadota</taxon>
        <taxon>Gammaproteobacteria</taxon>
        <taxon>Nevskiales</taxon>
        <taxon>Nevskiaceae</taxon>
        <taxon>Stagnimonas</taxon>
    </lineage>
</organism>
<evidence type="ECO:0000256" key="1">
    <source>
        <dbReference type="ARBA" id="ARBA00009924"/>
    </source>
</evidence>
<dbReference type="GO" id="GO:0006797">
    <property type="term" value="P:polyphosphate metabolic process"/>
    <property type="evidence" value="ECO:0007669"/>
    <property type="project" value="InterPro"/>
</dbReference>
<dbReference type="Proteomes" id="UP000282106">
    <property type="component" value="Unassembled WGS sequence"/>
</dbReference>
<evidence type="ECO:0000256" key="3">
    <source>
        <dbReference type="ARBA" id="ARBA00022777"/>
    </source>
</evidence>
<dbReference type="InParanoid" id="A0A3N0VK48"/>
<comment type="caution">
    <text evidence="5">The sequence shown here is derived from an EMBL/GenBank/DDBJ whole genome shotgun (WGS) entry which is preliminary data.</text>
</comment>
<evidence type="ECO:0000313" key="5">
    <source>
        <dbReference type="EMBL" id="ROH93070.1"/>
    </source>
</evidence>
<dbReference type="InterPro" id="IPR027417">
    <property type="entry name" value="P-loop_NTPase"/>
</dbReference>
<dbReference type="SUPFAM" id="SSF52540">
    <property type="entry name" value="P-loop containing nucleoside triphosphate hydrolases"/>
    <property type="match status" value="1"/>
</dbReference>
<dbReference type="PANTHER" id="PTHR34383">
    <property type="entry name" value="POLYPHOSPHATE:AMP PHOSPHOTRANSFERASE-RELATED"/>
    <property type="match status" value="1"/>
</dbReference>
<keyword evidence="6" id="KW-1185">Reference proteome</keyword>
<protein>
    <submittedName>
        <fullName evidence="5">Polyphosphate kinase 2 family protein</fullName>
    </submittedName>
</protein>
<dbReference type="Pfam" id="PF03976">
    <property type="entry name" value="PPK2"/>
    <property type="match status" value="1"/>
</dbReference>
<accession>A0A3N0VK48</accession>
<reference evidence="5 6" key="1">
    <citation type="submission" date="2018-10" db="EMBL/GenBank/DDBJ databases">
        <authorList>
            <person name="Chen W.-M."/>
        </authorList>
    </citation>
    <scope>NUCLEOTIDE SEQUENCE [LARGE SCALE GENOMIC DNA]</scope>
    <source>
        <strain evidence="5 6">THS-13</strain>
    </source>
</reference>
<dbReference type="InterPro" id="IPR016898">
    <property type="entry name" value="Polyphosphate_phosphotransfera"/>
</dbReference>
<dbReference type="PANTHER" id="PTHR34383:SF3">
    <property type="entry name" value="POLYPHOSPHATE:AMP PHOSPHOTRANSFERASE"/>
    <property type="match status" value="1"/>
</dbReference>
<gene>
    <name evidence="5" type="ORF">ED208_00595</name>
</gene>
<comment type="similarity">
    <text evidence="1">Belongs to the polyphosphate kinase 2 (PPK2) family. Class I subfamily.</text>
</comment>
<evidence type="ECO:0000313" key="6">
    <source>
        <dbReference type="Proteomes" id="UP000282106"/>
    </source>
</evidence>
<dbReference type="PIRSF" id="PIRSF028756">
    <property type="entry name" value="PPK2_prd"/>
    <property type="match status" value="1"/>
</dbReference>
<proteinExistence type="inferred from homology"/>
<dbReference type="InterPro" id="IPR022488">
    <property type="entry name" value="PPK2-related"/>
</dbReference>
<dbReference type="AlphaFoldDB" id="A0A3N0VK48"/>
<feature type="domain" description="Polyphosphate kinase-2-related" evidence="4">
    <location>
        <begin position="33"/>
        <end position="266"/>
    </location>
</feature>
<dbReference type="InterPro" id="IPR022300">
    <property type="entry name" value="PPK2-rel_1"/>
</dbReference>
<evidence type="ECO:0000259" key="4">
    <source>
        <dbReference type="Pfam" id="PF03976"/>
    </source>
</evidence>
<dbReference type="NCBIfam" id="TIGR03709">
    <property type="entry name" value="PPK2_rel_1"/>
    <property type="match status" value="1"/>
</dbReference>
<dbReference type="GO" id="GO:0008976">
    <property type="term" value="F:polyphosphate kinase activity"/>
    <property type="evidence" value="ECO:0007669"/>
    <property type="project" value="InterPro"/>
</dbReference>
<evidence type="ECO:0000256" key="2">
    <source>
        <dbReference type="ARBA" id="ARBA00022679"/>
    </source>
</evidence>
<dbReference type="EMBL" id="RJVO01000001">
    <property type="protein sequence ID" value="ROH93070.1"/>
    <property type="molecule type" value="Genomic_DNA"/>
</dbReference>
<dbReference type="RefSeq" id="WP_123209922.1">
    <property type="nucleotide sequence ID" value="NZ_RJVO01000001.1"/>
</dbReference>